<sequence length="68" mass="7567">MNKPKIKNNTYVVTERAYDSSASSEYNYSLWVGGNQTFYEVSADEVREIIACLQNVLNNTTGQKGGAQ</sequence>
<evidence type="ECO:0000313" key="2">
    <source>
        <dbReference type="Proteomes" id="UP000324383"/>
    </source>
</evidence>
<gene>
    <name evidence="1" type="ORF">FNJ60_12190</name>
</gene>
<protein>
    <submittedName>
        <fullName evidence="1">Uncharacterized protein</fullName>
    </submittedName>
</protein>
<dbReference type="AlphaFoldDB" id="A0A5D3E972"/>
<accession>A0A5D3E972</accession>
<comment type="caution">
    <text evidence="1">The sequence shown here is derived from an EMBL/GenBank/DDBJ whole genome shotgun (WGS) entry which is preliminary data.</text>
</comment>
<organism evidence="1 2">
    <name type="scientific">Bacteroides pyogenes</name>
    <dbReference type="NCBI Taxonomy" id="310300"/>
    <lineage>
        <taxon>Bacteria</taxon>
        <taxon>Pseudomonadati</taxon>
        <taxon>Bacteroidota</taxon>
        <taxon>Bacteroidia</taxon>
        <taxon>Bacteroidales</taxon>
        <taxon>Bacteroidaceae</taxon>
        <taxon>Bacteroides</taxon>
    </lineage>
</organism>
<reference evidence="1 2" key="1">
    <citation type="submission" date="2019-07" db="EMBL/GenBank/DDBJ databases">
        <title>Draft Genome Sequences of Bacteroides pyogenes Strains Isolated from the Uterus Holstein Dairy Cows with Metritis.</title>
        <authorList>
            <person name="Cunha F."/>
            <person name="Galvao K.N."/>
            <person name="Jeon S.J."/>
            <person name="Jeong K.C."/>
        </authorList>
    </citation>
    <scope>NUCLEOTIDE SEQUENCE [LARGE SCALE GENOMIC DNA]</scope>
    <source>
        <strain evidence="1 2">KG-31</strain>
    </source>
</reference>
<evidence type="ECO:0000313" key="1">
    <source>
        <dbReference type="EMBL" id="TYK32379.1"/>
    </source>
</evidence>
<proteinExistence type="predicted"/>
<name>A0A5D3E972_9BACE</name>
<dbReference type="RefSeq" id="WP_148730763.1">
    <property type="nucleotide sequence ID" value="NZ_VKLW01000031.1"/>
</dbReference>
<keyword evidence="2" id="KW-1185">Reference proteome</keyword>
<dbReference type="EMBL" id="VKLW01000031">
    <property type="protein sequence ID" value="TYK32379.1"/>
    <property type="molecule type" value="Genomic_DNA"/>
</dbReference>
<dbReference type="Proteomes" id="UP000324383">
    <property type="component" value="Unassembled WGS sequence"/>
</dbReference>